<dbReference type="FunFam" id="1.10.8.60:FF:000029">
    <property type="entry name" value="Replication-associated recombination protein A"/>
    <property type="match status" value="1"/>
</dbReference>
<dbReference type="GO" id="GO:0016887">
    <property type="term" value="F:ATP hydrolysis activity"/>
    <property type="evidence" value="ECO:0007669"/>
    <property type="project" value="InterPro"/>
</dbReference>
<keyword evidence="5" id="KW-0067">ATP-binding</keyword>
<evidence type="ECO:0000256" key="3">
    <source>
        <dbReference type="ARBA" id="ARBA00020776"/>
    </source>
</evidence>
<dbReference type="SMART" id="SM00382">
    <property type="entry name" value="AAA"/>
    <property type="match status" value="1"/>
</dbReference>
<evidence type="ECO:0000313" key="8">
    <source>
        <dbReference type="EMBL" id="PAU93732.1"/>
    </source>
</evidence>
<comment type="similarity">
    <text evidence="2">Belongs to the AAA ATPase family. RarA/MGS1/WRNIP1 subfamily.</text>
</comment>
<feature type="compositionally biased region" description="Acidic residues" evidence="6">
    <location>
        <begin position="1"/>
        <end position="12"/>
    </location>
</feature>
<dbReference type="PANTHER" id="PTHR13779">
    <property type="entry name" value="WERNER HELICASE-INTERACTING PROTEIN 1 FAMILY MEMBER"/>
    <property type="match status" value="1"/>
</dbReference>
<sequence length="460" mass="51690">MDLFNEESDSENDEGKTNFVNPHEPLATRMRPRSLDEFVGQNHIVGEGKMLRRMIESGVIGSLIFYGPPSSGKTTLAHVISREINAQYVELNAVLDGIKDLRKVVAKAEKVQQMNGRKTILFVDEIHRWNKAQQDALLPHLESGVITLIGATTENPFYSLVSPLLSRCQLFELYDLTTDHVLIMIDRSLKDEERGLGKKDVKVTDEAKQHLAEFAGGDIRNAINALEVAVLSSDPDDEGVIHIDLEIAKECIQRRGVRYDGGGDEHYHYASAFIKSLRGSDVDAALYWMVAMLEGGEDPNFIFRRMLIQSSEDVGMADPHALSLVNSAHEAFTKCGMPEGLYFLAHACIYVALAPKSNSAGAVFSVRREIQNSGIGEVPPHLRDKTANSKQSRYLGVENASDDYHYPHSYDHHWVPQNYVPDNVKNKQWYEPGNIGREGKLWDRLEKIKEAYEKASKKKR</sequence>
<name>A0A2A2GA93_9BACT</name>
<evidence type="ECO:0000256" key="5">
    <source>
        <dbReference type="ARBA" id="ARBA00022840"/>
    </source>
</evidence>
<dbReference type="Pfam" id="PF16193">
    <property type="entry name" value="AAA_assoc_2"/>
    <property type="match status" value="1"/>
</dbReference>
<dbReference type="FunFam" id="3.40.50.300:FF:000345">
    <property type="entry name" value="AAA family ATPase"/>
    <property type="match status" value="1"/>
</dbReference>
<dbReference type="RefSeq" id="WP_095606923.1">
    <property type="nucleotide sequence ID" value="NZ_NSKE01000007.1"/>
</dbReference>
<feature type="region of interest" description="Disordered" evidence="6">
    <location>
        <begin position="1"/>
        <end position="27"/>
    </location>
</feature>
<dbReference type="GO" id="GO:0003677">
    <property type="term" value="F:DNA binding"/>
    <property type="evidence" value="ECO:0007669"/>
    <property type="project" value="InterPro"/>
</dbReference>
<dbReference type="CDD" id="cd00009">
    <property type="entry name" value="AAA"/>
    <property type="match status" value="1"/>
</dbReference>
<dbReference type="GO" id="GO:0005524">
    <property type="term" value="F:ATP binding"/>
    <property type="evidence" value="ECO:0007669"/>
    <property type="project" value="UniProtKB-KW"/>
</dbReference>
<dbReference type="SUPFAM" id="SSF52540">
    <property type="entry name" value="P-loop containing nucleoside triphosphate hydrolases"/>
    <property type="match status" value="1"/>
</dbReference>
<dbReference type="Gene3D" id="3.40.50.300">
    <property type="entry name" value="P-loop containing nucleotide triphosphate hydrolases"/>
    <property type="match status" value="1"/>
</dbReference>
<dbReference type="GO" id="GO:0017116">
    <property type="term" value="F:single-stranded DNA helicase activity"/>
    <property type="evidence" value="ECO:0007669"/>
    <property type="project" value="TreeGrafter"/>
</dbReference>
<dbReference type="SUPFAM" id="SSF48019">
    <property type="entry name" value="post-AAA+ oligomerization domain-like"/>
    <property type="match status" value="1"/>
</dbReference>
<dbReference type="Pfam" id="PF00004">
    <property type="entry name" value="AAA"/>
    <property type="match status" value="1"/>
</dbReference>
<dbReference type="Gene3D" id="1.10.3710.10">
    <property type="entry name" value="DNA polymerase III clamp loader subunits, C-terminal domain"/>
    <property type="match status" value="1"/>
</dbReference>
<dbReference type="AlphaFoldDB" id="A0A2A2GA93"/>
<organism evidence="8 9">
    <name type="scientific">Fodinibius salipaludis</name>
    <dbReference type="NCBI Taxonomy" id="2032627"/>
    <lineage>
        <taxon>Bacteria</taxon>
        <taxon>Pseudomonadati</taxon>
        <taxon>Balneolota</taxon>
        <taxon>Balneolia</taxon>
        <taxon>Balneolales</taxon>
        <taxon>Balneolaceae</taxon>
        <taxon>Fodinibius</taxon>
    </lineage>
</organism>
<keyword evidence="4" id="KW-0547">Nucleotide-binding</keyword>
<dbReference type="Proteomes" id="UP000218831">
    <property type="component" value="Unassembled WGS sequence"/>
</dbReference>
<dbReference type="CDD" id="cd18139">
    <property type="entry name" value="HLD_clamp_RarA"/>
    <property type="match status" value="1"/>
</dbReference>
<comment type="caution">
    <text evidence="8">The sequence shown here is derived from an EMBL/GenBank/DDBJ whole genome shotgun (WGS) entry which is preliminary data.</text>
</comment>
<keyword evidence="9" id="KW-1185">Reference proteome</keyword>
<gene>
    <name evidence="8" type="ORF">CK503_11330</name>
</gene>
<dbReference type="Gene3D" id="1.20.272.10">
    <property type="match status" value="1"/>
</dbReference>
<dbReference type="PANTHER" id="PTHR13779:SF7">
    <property type="entry name" value="ATPASE WRNIP1"/>
    <property type="match status" value="1"/>
</dbReference>
<comment type="function">
    <text evidence="1">DNA-dependent ATPase that plays important roles in cellular responses to stalled DNA replication processes.</text>
</comment>
<protein>
    <recommendedName>
        <fullName evidence="3">Replication-associated recombination protein A</fullName>
    </recommendedName>
</protein>
<reference evidence="8 9" key="1">
    <citation type="submission" date="2017-08" db="EMBL/GenBank/DDBJ databases">
        <title>Aliifodinibius alkalisoli sp. nov., isolated from saline alkaline soil.</title>
        <authorList>
            <person name="Liu D."/>
            <person name="Zhang G."/>
        </authorList>
    </citation>
    <scope>NUCLEOTIDE SEQUENCE [LARGE SCALE GENOMIC DNA]</scope>
    <source>
        <strain evidence="8 9">WN023</strain>
    </source>
</reference>
<dbReference type="InterPro" id="IPR032423">
    <property type="entry name" value="AAA_assoc_2"/>
</dbReference>
<dbReference type="InterPro" id="IPR003959">
    <property type="entry name" value="ATPase_AAA_core"/>
</dbReference>
<dbReference type="Gene3D" id="1.10.8.60">
    <property type="match status" value="1"/>
</dbReference>
<dbReference type="InterPro" id="IPR008921">
    <property type="entry name" value="DNA_pol3_clamp-load_cplx_C"/>
</dbReference>
<accession>A0A2A2GA93</accession>
<dbReference type="GO" id="GO:0008047">
    <property type="term" value="F:enzyme activator activity"/>
    <property type="evidence" value="ECO:0007669"/>
    <property type="project" value="TreeGrafter"/>
</dbReference>
<dbReference type="Pfam" id="PF12002">
    <property type="entry name" value="MgsA_C"/>
    <property type="match status" value="1"/>
</dbReference>
<dbReference type="InterPro" id="IPR021886">
    <property type="entry name" value="MgsA_C"/>
</dbReference>
<evidence type="ECO:0000313" key="9">
    <source>
        <dbReference type="Proteomes" id="UP000218831"/>
    </source>
</evidence>
<dbReference type="InterPro" id="IPR051314">
    <property type="entry name" value="AAA_ATPase_RarA/MGS1/WRNIP1"/>
</dbReference>
<evidence type="ECO:0000256" key="4">
    <source>
        <dbReference type="ARBA" id="ARBA00022741"/>
    </source>
</evidence>
<dbReference type="FunFam" id="1.20.272.10:FF:000001">
    <property type="entry name" value="Putative AAA family ATPase"/>
    <property type="match status" value="1"/>
</dbReference>
<proteinExistence type="inferred from homology"/>
<evidence type="ECO:0000256" key="6">
    <source>
        <dbReference type="SAM" id="MobiDB-lite"/>
    </source>
</evidence>
<evidence type="ECO:0000256" key="2">
    <source>
        <dbReference type="ARBA" id="ARBA00008959"/>
    </source>
</evidence>
<dbReference type="GO" id="GO:0006261">
    <property type="term" value="P:DNA-templated DNA replication"/>
    <property type="evidence" value="ECO:0007669"/>
    <property type="project" value="TreeGrafter"/>
</dbReference>
<dbReference type="EMBL" id="NSKE01000007">
    <property type="protein sequence ID" value="PAU93732.1"/>
    <property type="molecule type" value="Genomic_DNA"/>
</dbReference>
<evidence type="ECO:0000256" key="1">
    <source>
        <dbReference type="ARBA" id="ARBA00002393"/>
    </source>
</evidence>
<evidence type="ECO:0000259" key="7">
    <source>
        <dbReference type="SMART" id="SM00382"/>
    </source>
</evidence>
<dbReference type="InterPro" id="IPR003593">
    <property type="entry name" value="AAA+_ATPase"/>
</dbReference>
<feature type="domain" description="AAA+ ATPase" evidence="7">
    <location>
        <begin position="59"/>
        <end position="176"/>
    </location>
</feature>
<dbReference type="InterPro" id="IPR027417">
    <property type="entry name" value="P-loop_NTPase"/>
</dbReference>
<dbReference type="OrthoDB" id="9778364at2"/>
<dbReference type="GO" id="GO:0000731">
    <property type="term" value="P:DNA synthesis involved in DNA repair"/>
    <property type="evidence" value="ECO:0007669"/>
    <property type="project" value="TreeGrafter"/>
</dbReference>